<evidence type="ECO:0000313" key="14">
    <source>
        <dbReference type="Proteomes" id="UP000094769"/>
    </source>
</evidence>
<keyword evidence="6" id="KW-1015">Disulfide bond</keyword>
<gene>
    <name evidence="13" type="primary">merA</name>
    <name evidence="13" type="ORF">CODIS_36100</name>
</gene>
<dbReference type="EC" id="1.8.1.4" evidence="8"/>
<feature type="transmembrane region" description="Helical" evidence="9">
    <location>
        <begin position="132"/>
        <end position="156"/>
    </location>
</feature>
<feature type="transmembrane region" description="Helical" evidence="9">
    <location>
        <begin position="240"/>
        <end position="259"/>
    </location>
</feature>
<dbReference type="PROSITE" id="PS00076">
    <property type="entry name" value="PYRIDINE_REDOX_1"/>
    <property type="match status" value="1"/>
</dbReference>
<keyword evidence="8" id="KW-0520">NAD</keyword>
<evidence type="ECO:0000256" key="6">
    <source>
        <dbReference type="ARBA" id="ARBA00023157"/>
    </source>
</evidence>
<dbReference type="FunFam" id="3.30.390.30:FF:000001">
    <property type="entry name" value="Dihydrolipoyl dehydrogenase"/>
    <property type="match status" value="1"/>
</dbReference>
<dbReference type="InterPro" id="IPR006258">
    <property type="entry name" value="Lipoamide_DH"/>
</dbReference>
<dbReference type="PRINTS" id="PR00368">
    <property type="entry name" value="FADPNR"/>
</dbReference>
<feature type="transmembrane region" description="Helical" evidence="9">
    <location>
        <begin position="194"/>
        <end position="214"/>
    </location>
</feature>
<dbReference type="PANTHER" id="PTHR43014">
    <property type="entry name" value="MERCURIC REDUCTASE"/>
    <property type="match status" value="1"/>
</dbReference>
<keyword evidence="9" id="KW-1133">Transmembrane helix</keyword>
<feature type="transmembrane region" description="Helical" evidence="9">
    <location>
        <begin position="83"/>
        <end position="109"/>
    </location>
</feature>
<accession>A0A7Z0VIF1</accession>
<dbReference type="EMBL" id="MARB01000026">
    <property type="protein sequence ID" value="ODJ86177.1"/>
    <property type="molecule type" value="Genomic_DNA"/>
</dbReference>
<reference evidence="13 14" key="1">
    <citation type="submission" date="2016-06" db="EMBL/GenBank/DDBJ databases">
        <title>Genome sequence of endosymbiont of Candidatus Endolucinida thiodiazotropha.</title>
        <authorList>
            <person name="Poehlein A."/>
            <person name="Koenig S."/>
            <person name="Heiden S.E."/>
            <person name="Thuermer A."/>
            <person name="Voget S."/>
            <person name="Daniel R."/>
            <person name="Markert S."/>
            <person name="Gros O."/>
            <person name="Schweder T."/>
        </authorList>
    </citation>
    <scope>NUCLEOTIDE SEQUENCE [LARGE SCALE GENOMIC DNA]</scope>
    <source>
        <strain evidence="13 14">COS</strain>
    </source>
</reference>
<evidence type="ECO:0000256" key="1">
    <source>
        <dbReference type="ARBA" id="ARBA00007532"/>
    </source>
</evidence>
<name>A0A7Z0VIF1_9GAMM</name>
<evidence type="ECO:0000256" key="4">
    <source>
        <dbReference type="ARBA" id="ARBA00022857"/>
    </source>
</evidence>
<dbReference type="InterPro" id="IPR004099">
    <property type="entry name" value="Pyr_nucl-diS_OxRdtase_dimer"/>
</dbReference>
<dbReference type="SUPFAM" id="SSF55424">
    <property type="entry name" value="FAD/NAD-linked reductases, dimerisation (C-terminal) domain"/>
    <property type="match status" value="1"/>
</dbReference>
<dbReference type="InterPro" id="IPR016156">
    <property type="entry name" value="FAD/NAD-linked_Rdtase_dimer_sf"/>
</dbReference>
<keyword evidence="5 8" id="KW-0560">Oxidoreductase</keyword>
<dbReference type="Proteomes" id="UP000094769">
    <property type="component" value="Unassembled WGS sequence"/>
</dbReference>
<evidence type="ECO:0000256" key="5">
    <source>
        <dbReference type="ARBA" id="ARBA00023002"/>
    </source>
</evidence>
<feature type="transmembrane region" description="Helical" evidence="9">
    <location>
        <begin position="162"/>
        <end position="182"/>
    </location>
</feature>
<dbReference type="Pfam" id="PF07992">
    <property type="entry name" value="Pyr_redox_2"/>
    <property type="match status" value="1"/>
</dbReference>
<feature type="domain" description="FAD/NAD(P)-binding" evidence="11">
    <location>
        <begin position="239"/>
        <end position="555"/>
    </location>
</feature>
<dbReference type="Pfam" id="PF09335">
    <property type="entry name" value="VTT_dom"/>
    <property type="match status" value="1"/>
</dbReference>
<dbReference type="InterPro" id="IPR032816">
    <property type="entry name" value="VTT_dom"/>
</dbReference>
<dbReference type="InterPro" id="IPR036188">
    <property type="entry name" value="FAD/NAD-bd_sf"/>
</dbReference>
<dbReference type="Pfam" id="PF02852">
    <property type="entry name" value="Pyr_redox_dim"/>
    <property type="match status" value="1"/>
</dbReference>
<protein>
    <recommendedName>
        <fullName evidence="8">Dihydrolipoyl dehydrogenase</fullName>
        <ecNumber evidence="8">1.8.1.4</ecNumber>
    </recommendedName>
</protein>
<dbReference type="PRINTS" id="PR00411">
    <property type="entry name" value="PNDRDTASEI"/>
</dbReference>
<keyword evidence="7 8" id="KW-0676">Redox-active center</keyword>
<comment type="caution">
    <text evidence="13">The sequence shown here is derived from an EMBL/GenBank/DDBJ whole genome shotgun (WGS) entry which is preliminary data.</text>
</comment>
<comment type="similarity">
    <text evidence="1 8">Belongs to the class-I pyridine nucleotide-disulfide oxidoreductase family.</text>
</comment>
<evidence type="ECO:0000256" key="8">
    <source>
        <dbReference type="RuleBase" id="RU003692"/>
    </source>
</evidence>
<keyword evidence="9" id="KW-0812">Transmembrane</keyword>
<feature type="transmembrane region" description="Helical" evidence="9">
    <location>
        <begin position="49"/>
        <end position="77"/>
    </location>
</feature>
<keyword evidence="9" id="KW-0472">Membrane</keyword>
<dbReference type="SUPFAM" id="SSF51905">
    <property type="entry name" value="FAD/NAD(P)-binding domain"/>
    <property type="match status" value="1"/>
</dbReference>
<comment type="miscellaneous">
    <text evidence="8">The active site is a redox-active disulfide bond.</text>
</comment>
<dbReference type="GO" id="GO:0004148">
    <property type="term" value="F:dihydrolipoyl dehydrogenase (NADH) activity"/>
    <property type="evidence" value="ECO:0007669"/>
    <property type="project" value="UniProtKB-EC"/>
</dbReference>
<evidence type="ECO:0000259" key="11">
    <source>
        <dbReference type="Pfam" id="PF07992"/>
    </source>
</evidence>
<keyword evidence="4" id="KW-0521">NADP</keyword>
<dbReference type="InterPro" id="IPR012999">
    <property type="entry name" value="Pyr_OxRdtase_I_AS"/>
</dbReference>
<dbReference type="Gene3D" id="3.30.390.30">
    <property type="match status" value="1"/>
</dbReference>
<dbReference type="GO" id="GO:0005886">
    <property type="term" value="C:plasma membrane"/>
    <property type="evidence" value="ECO:0007669"/>
    <property type="project" value="UniProtKB-ARBA"/>
</dbReference>
<evidence type="ECO:0000256" key="3">
    <source>
        <dbReference type="ARBA" id="ARBA00022827"/>
    </source>
</evidence>
<dbReference type="OrthoDB" id="9800167at2"/>
<evidence type="ECO:0000259" key="10">
    <source>
        <dbReference type="Pfam" id="PF02852"/>
    </source>
</evidence>
<dbReference type="NCBIfam" id="TIGR01350">
    <property type="entry name" value="lipoamide_DH"/>
    <property type="match status" value="1"/>
</dbReference>
<keyword evidence="2 8" id="KW-0285">Flavoprotein</keyword>
<dbReference type="GO" id="GO:0003955">
    <property type="term" value="F:NAD(P)H dehydrogenase (quinone) activity"/>
    <property type="evidence" value="ECO:0007669"/>
    <property type="project" value="TreeGrafter"/>
</dbReference>
<comment type="catalytic activity">
    <reaction evidence="8">
        <text>N(6)-[(R)-dihydrolipoyl]-L-lysyl-[protein] + NAD(+) = N(6)-[(R)-lipoyl]-L-lysyl-[protein] + NADH + H(+)</text>
        <dbReference type="Rhea" id="RHEA:15045"/>
        <dbReference type="Rhea" id="RHEA-COMP:10474"/>
        <dbReference type="Rhea" id="RHEA-COMP:10475"/>
        <dbReference type="ChEBI" id="CHEBI:15378"/>
        <dbReference type="ChEBI" id="CHEBI:57540"/>
        <dbReference type="ChEBI" id="CHEBI:57945"/>
        <dbReference type="ChEBI" id="CHEBI:83099"/>
        <dbReference type="ChEBI" id="CHEBI:83100"/>
        <dbReference type="EC" id="1.8.1.4"/>
    </reaction>
</comment>
<sequence>MDPRKLIVLLLVALLVFAFFLFDLDKVLTLDYLKSQRDGIISWKDSNPLLATVVFFIVYVAVTALSLPGAAVMTLAIGAVFGLLWGLVLVSFASTIGATLAFLIARFLLKDTVQDRYGDRLKAINEGMRKDGAFYLFTLRLVPIFPFFVINLLMGLTPIRTWTFYWVSQVGMLAGTVVYVNAGTQLATLDSASGILSPGLIGSFVLLGLFPLLAKKLVTLLKQRKALKDWERPEAFDQNLVVIGGGSAGLVSAYIAAAVKSRVTLIEKHKMGGDCLNTGCVPSKALIRSARILSQSRRAQEWGFDAIDVKYNFSNIMERVQRVVKEVEPHDSVERYTGLGVEVIEGEARITSPYSVEVNGIEIRTPHIIVATGAGPFVPPISGIDQFDYLTSDNLWKMRELPERLLVLGGGPIGCELSQAFARFGSRVTIVEMMPRLMIREDEDVADLVTQQFKEEGINLLVGHKAVEFVKEEGENLLICEHNDTQKKVPFDQVLVAVGRKPNTGGFGLEELNVALNPNGTIETDEYLQTSIPTIYACGDVAGPYQFTHTAGHQAWYAAVNSLFGIFRRFKVDYSVIPFATFTDPEVARVGLNEQEANQEGIEYEVTKFDLSELDRAIAEGETRGMVKVLTPPGKDRVLGATIVGENAGELIGEFTAAMKHGFGLNKILGTIHIYPTLFEANKYAAGAWKRAHKPEKLLSWVEQYHAWRRG</sequence>
<dbReference type="InterPro" id="IPR023753">
    <property type="entry name" value="FAD/NAD-binding_dom"/>
</dbReference>
<organism evidence="13 14">
    <name type="scientific">Candidatus Thiodiazotropha endolucinida</name>
    <dbReference type="NCBI Taxonomy" id="1655433"/>
    <lineage>
        <taxon>Bacteria</taxon>
        <taxon>Pseudomonadati</taxon>
        <taxon>Pseudomonadota</taxon>
        <taxon>Gammaproteobacteria</taxon>
        <taxon>Chromatiales</taxon>
        <taxon>Sedimenticolaceae</taxon>
        <taxon>Candidatus Thiodiazotropha</taxon>
    </lineage>
</organism>
<evidence type="ECO:0000313" key="13">
    <source>
        <dbReference type="EMBL" id="ODJ86177.1"/>
    </source>
</evidence>
<feature type="domain" description="VTT" evidence="12">
    <location>
        <begin position="71"/>
        <end position="184"/>
    </location>
</feature>
<dbReference type="RefSeq" id="WP_069127495.1">
    <property type="nucleotide sequence ID" value="NZ_MARB01000026.1"/>
</dbReference>
<keyword evidence="3 8" id="KW-0274">FAD</keyword>
<dbReference type="GO" id="GO:0050660">
    <property type="term" value="F:flavin adenine dinucleotide binding"/>
    <property type="evidence" value="ECO:0007669"/>
    <property type="project" value="InterPro"/>
</dbReference>
<evidence type="ECO:0000256" key="9">
    <source>
        <dbReference type="SAM" id="Phobius"/>
    </source>
</evidence>
<evidence type="ECO:0000256" key="7">
    <source>
        <dbReference type="ARBA" id="ARBA00023284"/>
    </source>
</evidence>
<evidence type="ECO:0000259" key="12">
    <source>
        <dbReference type="Pfam" id="PF09335"/>
    </source>
</evidence>
<evidence type="ECO:0000256" key="2">
    <source>
        <dbReference type="ARBA" id="ARBA00022630"/>
    </source>
</evidence>
<proteinExistence type="inferred from homology"/>
<feature type="domain" description="Pyridine nucleotide-disulphide oxidoreductase dimerisation" evidence="10">
    <location>
        <begin position="577"/>
        <end position="685"/>
    </location>
</feature>
<dbReference type="Gene3D" id="3.50.50.60">
    <property type="entry name" value="FAD/NAD(P)-binding domain"/>
    <property type="match status" value="2"/>
</dbReference>
<feature type="transmembrane region" description="Helical" evidence="9">
    <location>
        <begin position="6"/>
        <end position="28"/>
    </location>
</feature>
<comment type="cofactor">
    <cofactor evidence="8">
        <name>FAD</name>
        <dbReference type="ChEBI" id="CHEBI:57692"/>
    </cofactor>
    <text evidence="8">Binds 1 FAD per subunit.</text>
</comment>
<dbReference type="AlphaFoldDB" id="A0A7Z0VIF1"/>
<keyword evidence="14" id="KW-1185">Reference proteome</keyword>
<dbReference type="PANTHER" id="PTHR43014:SF2">
    <property type="entry name" value="MERCURIC REDUCTASE"/>
    <property type="match status" value="1"/>
</dbReference>